<evidence type="ECO:0000259" key="12">
    <source>
        <dbReference type="PROSITE" id="PS51136"/>
    </source>
</evidence>
<dbReference type="SMART" id="SM00249">
    <property type="entry name" value="PHD"/>
    <property type="match status" value="2"/>
</dbReference>
<dbReference type="Pfam" id="PF00628">
    <property type="entry name" value="PHD"/>
    <property type="match status" value="1"/>
</dbReference>
<evidence type="ECO:0000313" key="14">
    <source>
        <dbReference type="EMBL" id="KAK9917290.1"/>
    </source>
</evidence>
<keyword evidence="2" id="KW-0479">Metal-binding</keyword>
<dbReference type="InterPro" id="IPR053271">
    <property type="entry name" value="DDT_domain"/>
</dbReference>
<dbReference type="PROSITE" id="PS51913">
    <property type="entry name" value="HTH_HARE"/>
    <property type="match status" value="1"/>
</dbReference>
<evidence type="ECO:0000256" key="4">
    <source>
        <dbReference type="ARBA" id="ARBA00022833"/>
    </source>
</evidence>
<comment type="subcellular location">
    <subcellularLocation>
        <location evidence="1 8">Nucleus</location>
    </subcellularLocation>
</comment>
<protein>
    <recommendedName>
        <fullName evidence="16">PHD-type domain-containing protein</fullName>
    </recommendedName>
</protein>
<dbReference type="InterPro" id="IPR007759">
    <property type="entry name" value="Asxl_HARE-HTH"/>
</dbReference>
<dbReference type="InterPro" id="IPR011011">
    <property type="entry name" value="Znf_FYVE_PHD"/>
</dbReference>
<evidence type="ECO:0000256" key="8">
    <source>
        <dbReference type="PROSITE-ProRule" id="PRU00475"/>
    </source>
</evidence>
<feature type="compositionally biased region" description="Basic and acidic residues" evidence="10">
    <location>
        <begin position="248"/>
        <end position="264"/>
    </location>
</feature>
<feature type="region of interest" description="Disordered" evidence="10">
    <location>
        <begin position="243"/>
        <end position="273"/>
    </location>
</feature>
<keyword evidence="3 7" id="KW-0863">Zinc-finger</keyword>
<dbReference type="Gene3D" id="3.30.40.10">
    <property type="entry name" value="Zinc/RING finger domain, C3HC4 (zinc finger)"/>
    <property type="match status" value="2"/>
</dbReference>
<feature type="domain" description="PHD-type" evidence="11">
    <location>
        <begin position="588"/>
        <end position="640"/>
    </location>
</feature>
<feature type="compositionally biased region" description="Basic and acidic residues" evidence="10">
    <location>
        <begin position="1523"/>
        <end position="1533"/>
    </location>
</feature>
<evidence type="ECO:0000259" key="13">
    <source>
        <dbReference type="PROSITE" id="PS51913"/>
    </source>
</evidence>
<feature type="compositionally biased region" description="Basic and acidic residues" evidence="10">
    <location>
        <begin position="1060"/>
        <end position="1076"/>
    </location>
</feature>
<feature type="region of interest" description="Disordered" evidence="10">
    <location>
        <begin position="386"/>
        <end position="436"/>
    </location>
</feature>
<dbReference type="PROSITE" id="PS50016">
    <property type="entry name" value="ZF_PHD_2"/>
    <property type="match status" value="1"/>
</dbReference>
<dbReference type="InterPro" id="IPR013136">
    <property type="entry name" value="WSTF_Acf1_Cbp146"/>
</dbReference>
<dbReference type="InterPro" id="IPR001965">
    <property type="entry name" value="Znf_PHD"/>
</dbReference>
<feature type="region of interest" description="Disordered" evidence="10">
    <location>
        <begin position="1616"/>
        <end position="1687"/>
    </location>
</feature>
<feature type="compositionally biased region" description="Low complexity" evidence="10">
    <location>
        <begin position="1310"/>
        <end position="1324"/>
    </location>
</feature>
<feature type="compositionally biased region" description="Basic residues" evidence="10">
    <location>
        <begin position="1678"/>
        <end position="1687"/>
    </location>
</feature>
<accession>A0ABR2Z0U3</accession>
<evidence type="ECO:0000256" key="7">
    <source>
        <dbReference type="PROSITE-ProRule" id="PRU00146"/>
    </source>
</evidence>
<sequence>MPLQKGQPYAPGPPSLNLSSDVRVFLIRFTGEIFTEFEDYTRKLSQYRKRVWSCQETGKAGLTYEEALLSEARSKGAIYEVPECYEEHLLRAVHHATGKLEDVAAEVVAEFQDRIVVGEEVSARIGDAQRPCTVLSITSIDHGDPGNTADGDAAAEPEQILEVAWLDGTPVSEGAARIHRDQVSRRRPPLTQPLVTAWMQENMRADSVQGVKGFPCIWHASQELQEQYGLPSDLPKDLVRQIKAAQKAAEEKAKPPPRKPAEPRKPRKAVQEVDPEAALSIKAEAAAIAAAAFADAAAVQKFVEPVADEALPDGGQPGRRQPGSGAKRKAAAAAKPPREPKPPKQPKAAEPRKPKKTPPAELDPEAALSIKAEAAAIAAAVFAEAAARKQPAEPDEPPPKKRRRSSGPKAAPKQPQATAGSPGPAKASPRAAADGGGGAVVDVTLLSPEELENIPGLKCESVEETDQRMASGTVKRAIFEALRAAGREGLDTGALVEAVTAAGVKSWEDARIAKSSVASSCTHDPAFARLQKGRFALRALRPDLEEATMNAILQRAANRQGGLAAAAAARNAPEETSTPQNNDYHKNSFKCSKCHRTHHLQGSPMLLCDSCPRGFHMACLELDYEQLPIGDWACPKCELGEAKAAKREARAANKDRVPQSRGPLSEKEKEERKLKRALEKAERQLAKHQARENKELLKLAEKDARDIVKAASPRNASKLPPDDLQVLEEEKENLRKLEERAKNIASEAAHAAEMEVSLANAEGVPGVEGAVAAATALRERQKDAEEKLERLRKAIEGPPELEVVVRSPSAHASLMDALAISEFLAAFGVLCEAAVLGLADVQKSVARPLTSSVLSKAYMSLLRCVLLEKVGQDGLMRSRARRWARVVDETTWPEVLRRYLLATRATLPQPSADDLSADPALLDDDVIAVCAAELLAGRPYYRLEAPLHLRLLTTLCNDVVNGSALRAEFAARIDEAAQMQTQHRQLLAEEKKEQKQKQDAAEAEAKAAKEAVEAAAPDQAPPSGQQSADAAPPTDAPVGDAKQMGGAKSGEAGATGGGASEEREREEARQQREAEFDEQLRARAVRADMLGQDRHFRRYWWLQGEQATLWVEDADGGALSLISEPAQLEALMEALNRRGVRERALLNTLKRRQQQIAEALSAQPPQFAADLAEINRVEGARREKLEAKATAAALRSAAAQAELLVEEVAAQKGTLADTPTQWRARLRGIASIDDLISALRDLETQLNVLGDGLPKGAKDEQLQPLLQNGQVATTPAAPEALPNGYHSAQEEAPESADYARSNGGSAEPLGRAASEGESVEGAARSSEDVQLPSSSRGPSQEASQELEPGEEGPGLFAQPRPRRPKYVTPVDELDESDAEAAQRDSRRIGLWRSARERAVWLLDVQRADTSGSLAAAAYASVVLRDRMQPLLHRMAKRLARAARMAERAEAEADMGDDVAMTESESDDDRPLLPKAPAAAPPPVAPTAAERAPTKLKLKLKVGGVAVGGGEGKNGKKKKKKKDEKKPSEAERPPSPEPAAAGGGSWDPNDDDRWGSECFKCGHDGDLLCCEGNGCRVVMHPSCAGLPAVPEGDWYCPEHTAATAAKSKAAKADKGAAAAAAAPKKKKVLKKLKDIEGGNAPADAKAKQKGSNKKRERSDSGADQSGGQKKAAKTGLKVTFKKSKAAAG</sequence>
<feature type="region of interest" description="Disordered" evidence="10">
    <location>
        <begin position="647"/>
        <end position="680"/>
    </location>
</feature>
<dbReference type="InterPro" id="IPR028941">
    <property type="entry name" value="WHIM2_dom"/>
</dbReference>
<dbReference type="PROSITE" id="PS01359">
    <property type="entry name" value="ZF_PHD_1"/>
    <property type="match status" value="1"/>
</dbReference>
<feature type="domain" description="WAC" evidence="12">
    <location>
        <begin position="22"/>
        <end position="130"/>
    </location>
</feature>
<evidence type="ECO:0000256" key="9">
    <source>
        <dbReference type="SAM" id="Coils"/>
    </source>
</evidence>
<keyword evidence="9" id="KW-0175">Coiled coil</keyword>
<feature type="region of interest" description="Disordered" evidence="10">
    <location>
        <begin position="309"/>
        <end position="367"/>
    </location>
</feature>
<feature type="compositionally biased region" description="Basic and acidic residues" evidence="10">
    <location>
        <begin position="989"/>
        <end position="1012"/>
    </location>
</feature>
<evidence type="ECO:0000256" key="5">
    <source>
        <dbReference type="ARBA" id="ARBA00023163"/>
    </source>
</evidence>
<feature type="region of interest" description="Disordered" evidence="10">
    <location>
        <begin position="1275"/>
        <end position="1385"/>
    </location>
</feature>
<keyword evidence="15" id="KW-1185">Reference proteome</keyword>
<keyword evidence="5" id="KW-0804">Transcription</keyword>
<dbReference type="Pfam" id="PF10537">
    <property type="entry name" value="WAC_Acf1_DNA_bd"/>
    <property type="match status" value="1"/>
</dbReference>
<dbReference type="CDD" id="cd15568">
    <property type="entry name" value="PHD5_NSD"/>
    <property type="match status" value="1"/>
</dbReference>
<feature type="compositionally biased region" description="Basic and acidic residues" evidence="10">
    <location>
        <begin position="336"/>
        <end position="352"/>
    </location>
</feature>
<evidence type="ECO:0000256" key="6">
    <source>
        <dbReference type="ARBA" id="ARBA00023242"/>
    </source>
</evidence>
<gene>
    <name evidence="14" type="ORF">WJX75_002846</name>
</gene>
<dbReference type="InterPro" id="IPR019787">
    <property type="entry name" value="Znf_PHD-finger"/>
</dbReference>
<feature type="compositionally biased region" description="Polar residues" evidence="10">
    <location>
        <begin position="1331"/>
        <end position="1343"/>
    </location>
</feature>
<dbReference type="PANTHER" id="PTHR15546">
    <property type="entry name" value="BROMODOMAIN ADJACENT TO ZINC FINGER DOMAIN, 2A"/>
    <property type="match status" value="1"/>
</dbReference>
<feature type="coiled-coil region" evidence="9">
    <location>
        <begin position="724"/>
        <end position="794"/>
    </location>
</feature>
<proteinExistence type="predicted"/>
<evidence type="ECO:0008006" key="16">
    <source>
        <dbReference type="Google" id="ProtNLM"/>
    </source>
</evidence>
<evidence type="ECO:0000256" key="2">
    <source>
        <dbReference type="ARBA" id="ARBA00022723"/>
    </source>
</evidence>
<comment type="caution">
    <text evidence="14">The sequence shown here is derived from an EMBL/GenBank/DDBJ whole genome shotgun (WGS) entry which is preliminary data.</text>
</comment>
<feature type="region of interest" description="Disordered" evidence="10">
    <location>
        <begin position="989"/>
        <end position="1076"/>
    </location>
</feature>
<evidence type="ECO:0000259" key="11">
    <source>
        <dbReference type="PROSITE" id="PS50016"/>
    </source>
</evidence>
<dbReference type="SUPFAM" id="SSF57903">
    <property type="entry name" value="FYVE/PHD zinc finger"/>
    <property type="match status" value="2"/>
</dbReference>
<dbReference type="InterPro" id="IPR019786">
    <property type="entry name" value="Zinc_finger_PHD-type_CS"/>
</dbReference>
<dbReference type="PANTHER" id="PTHR15546:SF2">
    <property type="entry name" value="DDT DOMAIN-CONTAINING PROTEIN DDB_G0282237"/>
    <property type="match status" value="1"/>
</dbReference>
<dbReference type="Pfam" id="PF15613">
    <property type="entry name" value="WSD"/>
    <property type="match status" value="1"/>
</dbReference>
<feature type="region of interest" description="Disordered" evidence="10">
    <location>
        <begin position="564"/>
        <end position="584"/>
    </location>
</feature>
<feature type="compositionally biased region" description="Low complexity" evidence="10">
    <location>
        <begin position="407"/>
        <end position="417"/>
    </location>
</feature>
<evidence type="ECO:0000256" key="10">
    <source>
        <dbReference type="SAM" id="MobiDB-lite"/>
    </source>
</evidence>
<dbReference type="PROSITE" id="PS51136">
    <property type="entry name" value="WAC"/>
    <property type="match status" value="1"/>
</dbReference>
<dbReference type="InterPro" id="IPR013083">
    <property type="entry name" value="Znf_RING/FYVE/PHD"/>
</dbReference>
<keyword evidence="6 8" id="KW-0539">Nucleus</keyword>
<dbReference type="Proteomes" id="UP001491310">
    <property type="component" value="Unassembled WGS sequence"/>
</dbReference>
<dbReference type="EMBL" id="JALJOT010000002">
    <property type="protein sequence ID" value="KAK9917290.1"/>
    <property type="molecule type" value="Genomic_DNA"/>
</dbReference>
<reference evidence="14 15" key="1">
    <citation type="journal article" date="2024" name="Nat. Commun.">
        <title>Phylogenomics reveals the evolutionary origins of lichenization in chlorophyte algae.</title>
        <authorList>
            <person name="Puginier C."/>
            <person name="Libourel C."/>
            <person name="Otte J."/>
            <person name="Skaloud P."/>
            <person name="Haon M."/>
            <person name="Grisel S."/>
            <person name="Petersen M."/>
            <person name="Berrin J.G."/>
            <person name="Delaux P.M."/>
            <person name="Dal Grande F."/>
            <person name="Keller J."/>
        </authorList>
    </citation>
    <scope>NUCLEOTIDE SEQUENCE [LARGE SCALE GENOMIC DNA]</scope>
    <source>
        <strain evidence="14 15">SAG 216-7</strain>
    </source>
</reference>
<evidence type="ECO:0000256" key="3">
    <source>
        <dbReference type="ARBA" id="ARBA00022771"/>
    </source>
</evidence>
<evidence type="ECO:0000313" key="15">
    <source>
        <dbReference type="Proteomes" id="UP001491310"/>
    </source>
</evidence>
<feature type="region of interest" description="Disordered" evidence="10">
    <location>
        <begin position="1449"/>
        <end position="1556"/>
    </location>
</feature>
<feature type="domain" description="HTH HARE-type" evidence="13">
    <location>
        <begin position="472"/>
        <end position="540"/>
    </location>
</feature>
<keyword evidence="4" id="KW-0862">Zinc</keyword>
<name>A0ABR2Z0U3_9CHLO</name>
<organism evidence="14 15">
    <name type="scientific">Coccomyxa subellipsoidea</name>
    <dbReference type="NCBI Taxonomy" id="248742"/>
    <lineage>
        <taxon>Eukaryota</taxon>
        <taxon>Viridiplantae</taxon>
        <taxon>Chlorophyta</taxon>
        <taxon>core chlorophytes</taxon>
        <taxon>Trebouxiophyceae</taxon>
        <taxon>Trebouxiophyceae incertae sedis</taxon>
        <taxon>Coccomyxaceae</taxon>
        <taxon>Coccomyxa</taxon>
    </lineage>
</organism>
<evidence type="ECO:0000256" key="1">
    <source>
        <dbReference type="ARBA" id="ARBA00004123"/>
    </source>
</evidence>